<dbReference type="Proteomes" id="UP000254912">
    <property type="component" value="Unassembled WGS sequence"/>
</dbReference>
<dbReference type="InterPro" id="IPR000644">
    <property type="entry name" value="CBS_dom"/>
</dbReference>
<dbReference type="OrthoDB" id="1706107at2"/>
<dbReference type="EMBL" id="QRAS01000005">
    <property type="protein sequence ID" value="RDL01067.1"/>
    <property type="molecule type" value="Genomic_DNA"/>
</dbReference>
<dbReference type="RefSeq" id="WP_070230636.1">
    <property type="nucleotide sequence ID" value="NZ_BJYO01000007.1"/>
</dbReference>
<dbReference type="InterPro" id="IPR046342">
    <property type="entry name" value="CBS_dom_sf"/>
</dbReference>
<dbReference type="SUPFAM" id="SSF54631">
    <property type="entry name" value="CBS-domain pair"/>
    <property type="match status" value="1"/>
</dbReference>
<accession>A0A288Q763</accession>
<dbReference type="InterPro" id="IPR017036">
    <property type="entry name" value="Lmo0553-like"/>
</dbReference>
<reference evidence="1 2" key="1">
    <citation type="submission" date="2018-07" db="EMBL/GenBank/DDBJ databases">
        <title>Genomic Encyclopedia of Type Strains, Phase III (KMG-III): the genomes of soil and plant-associated and newly described type strains.</title>
        <authorList>
            <person name="Whitman W."/>
        </authorList>
    </citation>
    <scope>NUCLEOTIDE SEQUENCE [LARGE SCALE GENOMIC DNA]</scope>
    <source>
        <strain evidence="1 2">CECT 7031</strain>
    </source>
</reference>
<dbReference type="PROSITE" id="PS51371">
    <property type="entry name" value="CBS"/>
    <property type="match status" value="1"/>
</dbReference>
<dbReference type="Pfam" id="PF00571">
    <property type="entry name" value="CBS"/>
    <property type="match status" value="1"/>
</dbReference>
<dbReference type="AlphaFoldDB" id="A0A288Q763"/>
<sequence length="215" mass="24618">MFATLIKPREELTTVTENSTIQDALDIFNDSSFRAIPILDQTGNLFRGVIYKMHIYRHQANQGDMSLPVTTLMRNMTKFLSVEATFFETLFTLRDLPFISVLDKENHFMGILTHSRMMSLMAESWQTKSGRYALTVLTDGSRGSIERASKYISRYTSVSSVLSLDPDNNNRTTRLVFTLPDTVSEDTLSKIIRVLGRKGFHLESLEDFHEKSYLL</sequence>
<protein>
    <submittedName>
        <fullName evidence="1">CBS domain-containing protein</fullName>
    </submittedName>
</protein>
<gene>
    <name evidence="1" type="ORF">DFP99_1538</name>
</gene>
<keyword evidence="2" id="KW-1185">Reference proteome</keyword>
<organism evidence="1 2">
    <name type="scientific">Weissella soli</name>
    <dbReference type="NCBI Taxonomy" id="155866"/>
    <lineage>
        <taxon>Bacteria</taxon>
        <taxon>Bacillati</taxon>
        <taxon>Bacillota</taxon>
        <taxon>Bacilli</taxon>
        <taxon>Lactobacillales</taxon>
        <taxon>Lactobacillaceae</taxon>
        <taxon>Weissella</taxon>
    </lineage>
</organism>
<comment type="caution">
    <text evidence="1">The sequence shown here is derived from an EMBL/GenBank/DDBJ whole genome shotgun (WGS) entry which is preliminary data.</text>
</comment>
<dbReference type="NCBIfam" id="NF038387">
    <property type="entry name" value="CBS_CbpA"/>
    <property type="match status" value="1"/>
</dbReference>
<evidence type="ECO:0000313" key="1">
    <source>
        <dbReference type="EMBL" id="RDL01067.1"/>
    </source>
</evidence>
<name>A0A288Q763_9LACO</name>
<dbReference type="Gene3D" id="3.10.580.10">
    <property type="entry name" value="CBS-domain"/>
    <property type="match status" value="1"/>
</dbReference>
<dbReference type="GeneID" id="94546658"/>
<proteinExistence type="predicted"/>
<dbReference type="PIRSF" id="PIRSF035040">
    <property type="entry name" value="UCP035040_CBS_Lmo0553"/>
    <property type="match status" value="1"/>
</dbReference>
<dbReference type="CDD" id="cd02205">
    <property type="entry name" value="CBS_pair_SF"/>
    <property type="match status" value="1"/>
</dbReference>
<evidence type="ECO:0000313" key="2">
    <source>
        <dbReference type="Proteomes" id="UP000254912"/>
    </source>
</evidence>
<dbReference type="KEGG" id="wso:WSWS_01474"/>